<dbReference type="OrthoDB" id="4867227at2759"/>
<dbReference type="SUPFAM" id="SSF49695">
    <property type="entry name" value="gamma-Crystallin-like"/>
    <property type="match status" value="1"/>
</dbReference>
<name>A0A0A1T0R5_9HYPO</name>
<proteinExistence type="predicted"/>
<evidence type="ECO:0000313" key="3">
    <source>
        <dbReference type="Proteomes" id="UP000039046"/>
    </source>
</evidence>
<keyword evidence="1" id="KW-0732">Signal</keyword>
<accession>A0A0A1T0R5</accession>
<dbReference type="HOGENOM" id="CLU_2251919_0_0_1"/>
<evidence type="ECO:0000313" key="2">
    <source>
        <dbReference type="EMBL" id="CEJ90696.1"/>
    </source>
</evidence>
<gene>
    <name evidence="2" type="ORF">VHEMI06460</name>
</gene>
<feature type="chain" id="PRO_5001989736" evidence="1">
    <location>
        <begin position="19"/>
        <end position="104"/>
    </location>
</feature>
<reference evidence="2 3" key="1">
    <citation type="journal article" date="2015" name="Genome Announc.">
        <title>Draft Genome Sequence and Gene Annotation of the Entomopathogenic Fungus Verticillium hemipterigenum.</title>
        <authorList>
            <person name="Horn F."/>
            <person name="Habel A."/>
            <person name="Scharf D.H."/>
            <person name="Dworschak J."/>
            <person name="Brakhage A.A."/>
            <person name="Guthke R."/>
            <person name="Hertweck C."/>
            <person name="Linde J."/>
        </authorList>
    </citation>
    <scope>NUCLEOTIDE SEQUENCE [LARGE SCALE GENOMIC DNA]</scope>
</reference>
<dbReference type="InterPro" id="IPR011024">
    <property type="entry name" value="G_crystallin-like"/>
</dbReference>
<protein>
    <submittedName>
        <fullName evidence="2">Uncharacterized protein</fullName>
    </submittedName>
</protein>
<evidence type="ECO:0000256" key="1">
    <source>
        <dbReference type="SAM" id="SignalP"/>
    </source>
</evidence>
<keyword evidence="3" id="KW-1185">Reference proteome</keyword>
<dbReference type="AlphaFoldDB" id="A0A0A1T0R5"/>
<sequence length="104" mass="11813">MHLRTLVLPILVPSAALAQRIVKGTIYNGIDNQGVKYEIITENCINLRKPLLDEIHSIDVTEGFMCRIYTERGCDDEGSYREYYETELYIPGGNAKAVKCMRAE</sequence>
<feature type="signal peptide" evidence="1">
    <location>
        <begin position="1"/>
        <end position="18"/>
    </location>
</feature>
<organism evidence="2 3">
    <name type="scientific">[Torrubiella] hemipterigena</name>
    <dbReference type="NCBI Taxonomy" id="1531966"/>
    <lineage>
        <taxon>Eukaryota</taxon>
        <taxon>Fungi</taxon>
        <taxon>Dikarya</taxon>
        <taxon>Ascomycota</taxon>
        <taxon>Pezizomycotina</taxon>
        <taxon>Sordariomycetes</taxon>
        <taxon>Hypocreomycetidae</taxon>
        <taxon>Hypocreales</taxon>
        <taxon>Clavicipitaceae</taxon>
        <taxon>Clavicipitaceae incertae sedis</taxon>
        <taxon>'Torrubiella' clade</taxon>
    </lineage>
</organism>
<dbReference type="EMBL" id="CDHN01000003">
    <property type="protein sequence ID" value="CEJ90696.1"/>
    <property type="molecule type" value="Genomic_DNA"/>
</dbReference>
<dbReference type="Proteomes" id="UP000039046">
    <property type="component" value="Unassembled WGS sequence"/>
</dbReference>